<feature type="compositionally biased region" description="Pro residues" evidence="11">
    <location>
        <begin position="169"/>
        <end position="188"/>
    </location>
</feature>
<feature type="domain" description="RRM" evidence="13">
    <location>
        <begin position="277"/>
        <end position="368"/>
    </location>
</feature>
<feature type="compositionally biased region" description="Gly residues" evidence="11">
    <location>
        <begin position="54"/>
        <end position="74"/>
    </location>
</feature>
<feature type="compositionally biased region" description="Gly residues" evidence="11">
    <location>
        <begin position="230"/>
        <end position="254"/>
    </location>
</feature>
<dbReference type="OrthoDB" id="76445at2759"/>
<accession>A0A835DBN3</accession>
<name>A0A835DBN3_TETSI</name>
<dbReference type="PROSITE" id="PS50102">
    <property type="entry name" value="RRM"/>
    <property type="match status" value="1"/>
</dbReference>
<protein>
    <recommendedName>
        <fullName evidence="17">Transcription initiation factor TFIID subunit 15b</fullName>
    </recommendedName>
</protein>
<dbReference type="Pfam" id="PF00641">
    <property type="entry name" value="Zn_ribbon_RanBP"/>
    <property type="match status" value="1"/>
</dbReference>
<dbReference type="FunFam" id="4.10.1060.10:FF:000008">
    <property type="entry name" value="TATA-binding protein-associated factor 2N isoform X1"/>
    <property type="match status" value="1"/>
</dbReference>
<evidence type="ECO:0000256" key="9">
    <source>
        <dbReference type="PROSITE-ProRule" id="PRU00176"/>
    </source>
</evidence>
<feature type="compositionally biased region" description="Gly residues" evidence="11">
    <location>
        <begin position="146"/>
        <end position="159"/>
    </location>
</feature>
<evidence type="ECO:0000256" key="10">
    <source>
        <dbReference type="PROSITE-ProRule" id="PRU00322"/>
    </source>
</evidence>
<dbReference type="OMA" id="GRERVGW"/>
<dbReference type="SMART" id="SM00547">
    <property type="entry name" value="ZnF_RBZ"/>
    <property type="match status" value="1"/>
</dbReference>
<evidence type="ECO:0000256" key="6">
    <source>
        <dbReference type="ARBA" id="ARBA00023242"/>
    </source>
</evidence>
<keyword evidence="6" id="KW-0539">Nucleus</keyword>
<feature type="compositionally biased region" description="Low complexity" evidence="11">
    <location>
        <begin position="209"/>
        <end position="225"/>
    </location>
</feature>
<evidence type="ECO:0000256" key="11">
    <source>
        <dbReference type="SAM" id="MobiDB-lite"/>
    </source>
</evidence>
<dbReference type="PANTHER" id="PTHR12999:SF7">
    <property type="entry name" value="TRANSCRIPTION INITIATION FACTOR TFIID SUBUNIT 15B"/>
    <property type="match status" value="1"/>
</dbReference>
<evidence type="ECO:0000313" key="15">
    <source>
        <dbReference type="EMBL" id="KAF8397216.1"/>
    </source>
</evidence>
<dbReference type="InterPro" id="IPR035979">
    <property type="entry name" value="RBD_domain_sf"/>
</dbReference>
<comment type="function">
    <text evidence="7">TAFs are components of the transcription factor IID (TFIID) complex that is essential for mediating regulation of RNA polymerase transcription.</text>
</comment>
<evidence type="ECO:0000256" key="2">
    <source>
        <dbReference type="ARBA" id="ARBA00022723"/>
    </source>
</evidence>
<comment type="similarity">
    <text evidence="8">Belongs to the TAF15 family.</text>
</comment>
<organism evidence="15 16">
    <name type="scientific">Tetracentron sinense</name>
    <name type="common">Spur-leaf</name>
    <dbReference type="NCBI Taxonomy" id="13715"/>
    <lineage>
        <taxon>Eukaryota</taxon>
        <taxon>Viridiplantae</taxon>
        <taxon>Streptophyta</taxon>
        <taxon>Embryophyta</taxon>
        <taxon>Tracheophyta</taxon>
        <taxon>Spermatophyta</taxon>
        <taxon>Magnoliopsida</taxon>
        <taxon>Trochodendrales</taxon>
        <taxon>Trochodendraceae</taxon>
        <taxon>Tetracentron</taxon>
    </lineage>
</organism>
<keyword evidence="12" id="KW-1133">Transmembrane helix</keyword>
<dbReference type="InterPro" id="IPR000504">
    <property type="entry name" value="RRM_dom"/>
</dbReference>
<dbReference type="CDD" id="cd12280">
    <property type="entry name" value="RRM_FET"/>
    <property type="match status" value="1"/>
</dbReference>
<sequence>MVEIHKVEVLKSLIQFAFSYLICFTFRVVFVLIKNKIINLLIAGGGGGYQGGDRGGRGGGGGGGGGNRGGARGGSGKEGDWLCPNQSCGNLNFARRTECNKCGAPSPGGAGDLGGGGGGGGYNRGGSGGGYGGNRGGRSGSYSSGSGDGGRGGSYGGNQGREDSGYGQVPPPAPPSYGGPAGNNPPPLNSYGGNNSYGTEAVPPTSYTGGPNSYPPSYGAPPASYDTRGSGRGGPPGGYDGGPPRHPGGGGYGGAPAEAEAKVKQCDENCGDSCDNSRIYITNLPPDVTTDELRELFGGIGQIGRIKQKRGYKDQWPWSIKIYTDDGGNSKGDAVVSYEDPSAAHSAGGFYNNYDMRGYKITVAMAEKSAPRAPPAFGHGYLLPFLHPSLSLSRLTCR</sequence>
<dbReference type="GO" id="GO:0003723">
    <property type="term" value="F:RNA binding"/>
    <property type="evidence" value="ECO:0007669"/>
    <property type="project" value="UniProtKB-UniRule"/>
</dbReference>
<dbReference type="Proteomes" id="UP000655225">
    <property type="component" value="Unassembled WGS sequence"/>
</dbReference>
<evidence type="ECO:0000256" key="4">
    <source>
        <dbReference type="ARBA" id="ARBA00022833"/>
    </source>
</evidence>
<dbReference type="Pfam" id="PF00076">
    <property type="entry name" value="RRM_1"/>
    <property type="match status" value="1"/>
</dbReference>
<feature type="region of interest" description="Disordered" evidence="11">
    <location>
        <begin position="54"/>
        <end position="77"/>
    </location>
</feature>
<dbReference type="PROSITE" id="PS01358">
    <property type="entry name" value="ZF_RANBP2_1"/>
    <property type="match status" value="1"/>
</dbReference>
<proteinExistence type="inferred from homology"/>
<dbReference type="EMBL" id="JABCRI010000011">
    <property type="protein sequence ID" value="KAF8397216.1"/>
    <property type="molecule type" value="Genomic_DNA"/>
</dbReference>
<evidence type="ECO:0000259" key="14">
    <source>
        <dbReference type="PROSITE" id="PS50199"/>
    </source>
</evidence>
<evidence type="ECO:0000256" key="8">
    <source>
        <dbReference type="ARBA" id="ARBA00061442"/>
    </source>
</evidence>
<evidence type="ECO:0000256" key="1">
    <source>
        <dbReference type="ARBA" id="ARBA00004123"/>
    </source>
</evidence>
<keyword evidence="12" id="KW-0472">Membrane</keyword>
<dbReference type="PANTHER" id="PTHR12999">
    <property type="entry name" value="ZINC FINGER RAN-BINDING DOMAIN-CONTAINING PROTEIN 2 ZRANB2-RELATED"/>
    <property type="match status" value="1"/>
</dbReference>
<reference evidence="15 16" key="1">
    <citation type="submission" date="2020-04" db="EMBL/GenBank/DDBJ databases">
        <title>Plant Genome Project.</title>
        <authorList>
            <person name="Zhang R.-G."/>
        </authorList>
    </citation>
    <scope>NUCLEOTIDE SEQUENCE [LARGE SCALE GENOMIC DNA]</scope>
    <source>
        <strain evidence="15">YNK0</strain>
        <tissue evidence="15">Leaf</tissue>
    </source>
</reference>
<dbReference type="Gene3D" id="3.30.70.330">
    <property type="match status" value="1"/>
</dbReference>
<keyword evidence="4" id="KW-0862">Zinc</keyword>
<evidence type="ECO:0000256" key="3">
    <source>
        <dbReference type="ARBA" id="ARBA00022771"/>
    </source>
</evidence>
<dbReference type="Gene3D" id="4.10.1060.10">
    <property type="entry name" value="Zinc finger, RanBP2-type"/>
    <property type="match status" value="1"/>
</dbReference>
<dbReference type="SUPFAM" id="SSF90209">
    <property type="entry name" value="Ran binding protein zinc finger-like"/>
    <property type="match status" value="1"/>
</dbReference>
<evidence type="ECO:0008006" key="17">
    <source>
        <dbReference type="Google" id="ProtNLM"/>
    </source>
</evidence>
<dbReference type="SMART" id="SM00360">
    <property type="entry name" value="RRM"/>
    <property type="match status" value="1"/>
</dbReference>
<evidence type="ECO:0000256" key="7">
    <source>
        <dbReference type="ARBA" id="ARBA00058775"/>
    </source>
</evidence>
<dbReference type="GO" id="GO:0005634">
    <property type="term" value="C:nucleus"/>
    <property type="evidence" value="ECO:0007669"/>
    <property type="project" value="UniProtKB-SubCell"/>
</dbReference>
<dbReference type="AlphaFoldDB" id="A0A835DBN3"/>
<feature type="transmembrane region" description="Helical" evidence="12">
    <location>
        <begin position="12"/>
        <end position="33"/>
    </location>
</feature>
<evidence type="ECO:0000256" key="5">
    <source>
        <dbReference type="ARBA" id="ARBA00022884"/>
    </source>
</evidence>
<dbReference type="SUPFAM" id="SSF54928">
    <property type="entry name" value="RNA-binding domain, RBD"/>
    <property type="match status" value="1"/>
</dbReference>
<feature type="domain" description="RanBP2-type" evidence="14">
    <location>
        <begin position="77"/>
        <end position="108"/>
    </location>
</feature>
<gene>
    <name evidence="15" type="ORF">HHK36_016124</name>
</gene>
<feature type="region of interest" description="Disordered" evidence="11">
    <location>
        <begin position="132"/>
        <end position="256"/>
    </location>
</feature>
<evidence type="ECO:0000313" key="16">
    <source>
        <dbReference type="Proteomes" id="UP000655225"/>
    </source>
</evidence>
<comment type="caution">
    <text evidence="15">The sequence shown here is derived from an EMBL/GenBank/DDBJ whole genome shotgun (WGS) entry which is preliminary data.</text>
</comment>
<keyword evidence="5 9" id="KW-0694">RNA-binding</keyword>
<keyword evidence="3 10" id="KW-0863">Zinc-finger</keyword>
<dbReference type="InterPro" id="IPR012677">
    <property type="entry name" value="Nucleotide-bd_a/b_plait_sf"/>
</dbReference>
<dbReference type="GO" id="GO:0008270">
    <property type="term" value="F:zinc ion binding"/>
    <property type="evidence" value="ECO:0007669"/>
    <property type="project" value="UniProtKB-KW"/>
</dbReference>
<dbReference type="InterPro" id="IPR001876">
    <property type="entry name" value="Znf_RanBP2"/>
</dbReference>
<dbReference type="InterPro" id="IPR036443">
    <property type="entry name" value="Znf_RanBP2_sf"/>
</dbReference>
<comment type="subcellular location">
    <subcellularLocation>
        <location evidence="1">Nucleus</location>
    </subcellularLocation>
</comment>
<evidence type="ECO:0000256" key="12">
    <source>
        <dbReference type="SAM" id="Phobius"/>
    </source>
</evidence>
<keyword evidence="12" id="KW-0812">Transmembrane</keyword>
<keyword evidence="2" id="KW-0479">Metal-binding</keyword>
<keyword evidence="16" id="KW-1185">Reference proteome</keyword>
<evidence type="ECO:0000259" key="13">
    <source>
        <dbReference type="PROSITE" id="PS50102"/>
    </source>
</evidence>
<dbReference type="PROSITE" id="PS50199">
    <property type="entry name" value="ZF_RANBP2_2"/>
    <property type="match status" value="1"/>
</dbReference>